<comment type="caution">
    <text evidence="1">The sequence shown here is derived from an EMBL/GenBank/DDBJ whole genome shotgun (WGS) entry which is preliminary data.</text>
</comment>
<name>A0A9Q1GJ13_9CARY</name>
<sequence>METPLMIIQQENNSEASMEEIQNETVPQIAEVSNEIYPQVTSQSTYASMVDLHEGTELKFVPARLISGVKCAKLKKEDVIREIEYLHNAILCSVLSTNPPFEALVMEVMSRNEKGAVEVGTQKKFYITFVYGMNHEQQRHQLWEDLQSISQQTTEARCIMGDFNFVLQ</sequence>
<dbReference type="SUPFAM" id="SSF56219">
    <property type="entry name" value="DNase I-like"/>
    <property type="match status" value="1"/>
</dbReference>
<dbReference type="OrthoDB" id="1742140at2759"/>
<evidence type="ECO:0000313" key="1">
    <source>
        <dbReference type="EMBL" id="KAJ8420147.1"/>
    </source>
</evidence>
<dbReference type="EMBL" id="JAKOGI010003817">
    <property type="protein sequence ID" value="KAJ8420147.1"/>
    <property type="molecule type" value="Genomic_DNA"/>
</dbReference>
<dbReference type="AlphaFoldDB" id="A0A9Q1GJ13"/>
<organism evidence="1 2">
    <name type="scientific">Carnegiea gigantea</name>
    <dbReference type="NCBI Taxonomy" id="171969"/>
    <lineage>
        <taxon>Eukaryota</taxon>
        <taxon>Viridiplantae</taxon>
        <taxon>Streptophyta</taxon>
        <taxon>Embryophyta</taxon>
        <taxon>Tracheophyta</taxon>
        <taxon>Spermatophyta</taxon>
        <taxon>Magnoliopsida</taxon>
        <taxon>eudicotyledons</taxon>
        <taxon>Gunneridae</taxon>
        <taxon>Pentapetalae</taxon>
        <taxon>Caryophyllales</taxon>
        <taxon>Cactineae</taxon>
        <taxon>Cactaceae</taxon>
        <taxon>Cactoideae</taxon>
        <taxon>Echinocereeae</taxon>
        <taxon>Carnegiea</taxon>
    </lineage>
</organism>
<accession>A0A9Q1GJ13</accession>
<keyword evidence="2" id="KW-1185">Reference proteome</keyword>
<proteinExistence type="predicted"/>
<protein>
    <submittedName>
        <fullName evidence="1">Uncharacterized protein</fullName>
    </submittedName>
</protein>
<dbReference type="Proteomes" id="UP001153076">
    <property type="component" value="Unassembled WGS sequence"/>
</dbReference>
<evidence type="ECO:0000313" key="2">
    <source>
        <dbReference type="Proteomes" id="UP001153076"/>
    </source>
</evidence>
<dbReference type="Gene3D" id="3.60.10.10">
    <property type="entry name" value="Endonuclease/exonuclease/phosphatase"/>
    <property type="match status" value="1"/>
</dbReference>
<dbReference type="InterPro" id="IPR036691">
    <property type="entry name" value="Endo/exonu/phosph_ase_sf"/>
</dbReference>
<reference evidence="1" key="1">
    <citation type="submission" date="2022-04" db="EMBL/GenBank/DDBJ databases">
        <title>Carnegiea gigantea Genome sequencing and assembly v2.</title>
        <authorList>
            <person name="Copetti D."/>
            <person name="Sanderson M.J."/>
            <person name="Burquez A."/>
            <person name="Wojciechowski M.F."/>
        </authorList>
    </citation>
    <scope>NUCLEOTIDE SEQUENCE</scope>
    <source>
        <strain evidence="1">SGP5-SGP5p</strain>
        <tissue evidence="1">Aerial part</tissue>
    </source>
</reference>
<gene>
    <name evidence="1" type="ORF">Cgig2_006433</name>
</gene>